<comment type="caution">
    <text evidence="1">The sequence shown here is derived from an EMBL/GenBank/DDBJ whole genome shotgun (WGS) entry which is preliminary data.</text>
</comment>
<dbReference type="Proteomes" id="UP001432995">
    <property type="component" value="Unassembled WGS sequence"/>
</dbReference>
<dbReference type="EMBL" id="JBELQD010000056">
    <property type="protein sequence ID" value="MER2291727.1"/>
    <property type="molecule type" value="Genomic_DNA"/>
</dbReference>
<name>A0ABV1RAS9_9HYPH</name>
<protein>
    <recommendedName>
        <fullName evidence="3">DUF433 domain-containing protein</fullName>
    </recommendedName>
</protein>
<proteinExistence type="predicted"/>
<organism evidence="1 2">
    <name type="scientific">Methylobacterium brachiatum</name>
    <dbReference type="NCBI Taxonomy" id="269660"/>
    <lineage>
        <taxon>Bacteria</taxon>
        <taxon>Pseudomonadati</taxon>
        <taxon>Pseudomonadota</taxon>
        <taxon>Alphaproteobacteria</taxon>
        <taxon>Hyphomicrobiales</taxon>
        <taxon>Methylobacteriaceae</taxon>
        <taxon>Methylobacterium</taxon>
    </lineage>
</organism>
<evidence type="ECO:0000313" key="2">
    <source>
        <dbReference type="Proteomes" id="UP001432995"/>
    </source>
</evidence>
<evidence type="ECO:0000313" key="1">
    <source>
        <dbReference type="EMBL" id="MER2291727.1"/>
    </source>
</evidence>
<gene>
    <name evidence="1" type="ORF">ABS770_26065</name>
</gene>
<accession>A0ABV1RAS9</accession>
<sequence length="247" mass="27557">MTLSPPRTSNRTVGHNAQHPAQDFVGIGLYTPAEAGRLLRITPSKITRWLRGHEANGKHYEPLWQPQVDLGDEGIFLGFRDLQEVRVAATFIERGLSPQRVRQAVELARDLVGDARPLSTARFRSDGRTVFLQVVEEDGQTKLIDLFKKQFAFRDILERSLTNLDYDEAGIPAVWWPLGRAKSVKIDPARSFGQPIEAETAVPVEALVTAVEAEGSPEAAARVWDVPVRAVKRALAFQREMDIRQAA</sequence>
<reference evidence="1" key="1">
    <citation type="submission" date="2024-06" db="EMBL/GenBank/DDBJ databases">
        <authorList>
            <person name="Campbell A.G."/>
        </authorList>
    </citation>
    <scope>NUCLEOTIDE SEQUENCE</scope>
    <source>
        <strain evidence="1">EM17</strain>
    </source>
</reference>
<keyword evidence="2" id="KW-1185">Reference proteome</keyword>
<evidence type="ECO:0008006" key="3">
    <source>
        <dbReference type="Google" id="ProtNLM"/>
    </source>
</evidence>
<dbReference type="RefSeq" id="WP_350381033.1">
    <property type="nucleotide sequence ID" value="NZ_JBELQD010000056.1"/>
</dbReference>